<evidence type="ECO:0000256" key="2">
    <source>
        <dbReference type="ARBA" id="ARBA00022475"/>
    </source>
</evidence>
<dbReference type="Pfam" id="PF13641">
    <property type="entry name" value="Glyco_tranf_2_3"/>
    <property type="match status" value="1"/>
</dbReference>
<evidence type="ECO:0000256" key="5">
    <source>
        <dbReference type="ARBA" id="ARBA00023136"/>
    </source>
</evidence>
<keyword evidence="4" id="KW-0808">Transferase</keyword>
<gene>
    <name evidence="7" type="ORF">H9Q16_19110</name>
</gene>
<evidence type="ECO:0000313" key="8">
    <source>
        <dbReference type="Proteomes" id="UP000635142"/>
    </source>
</evidence>
<reference evidence="7" key="1">
    <citation type="submission" date="2020-08" db="EMBL/GenBank/DDBJ databases">
        <title>Sulfitobacter aestuariivivens sp. nov., isolated from a tidal flat.</title>
        <authorList>
            <person name="Park S."/>
            <person name="Yoon J.-H."/>
        </authorList>
    </citation>
    <scope>NUCLEOTIDE SEQUENCE</scope>
    <source>
        <strain evidence="7">TSTF-M16</strain>
    </source>
</reference>
<comment type="caution">
    <text evidence="7">The sequence shown here is derived from an EMBL/GenBank/DDBJ whole genome shotgun (WGS) entry which is preliminary data.</text>
</comment>
<keyword evidence="6" id="KW-1133">Transmembrane helix</keyword>
<dbReference type="RefSeq" id="WP_191077068.1">
    <property type="nucleotide sequence ID" value="NZ_JACTAG010000003.1"/>
</dbReference>
<keyword evidence="6" id="KW-0812">Transmembrane</keyword>
<dbReference type="EMBL" id="JACTAG010000003">
    <property type="protein sequence ID" value="MBD3666053.1"/>
    <property type="molecule type" value="Genomic_DNA"/>
</dbReference>
<keyword evidence="5 6" id="KW-0472">Membrane</keyword>
<evidence type="ECO:0000256" key="1">
    <source>
        <dbReference type="ARBA" id="ARBA00004236"/>
    </source>
</evidence>
<keyword evidence="8" id="KW-1185">Reference proteome</keyword>
<feature type="transmembrane region" description="Helical" evidence="6">
    <location>
        <begin position="47"/>
        <end position="65"/>
    </location>
</feature>
<keyword evidence="3" id="KW-0328">Glycosyltransferase</keyword>
<keyword evidence="2" id="KW-1003">Cell membrane</keyword>
<evidence type="ECO:0000256" key="3">
    <source>
        <dbReference type="ARBA" id="ARBA00022676"/>
    </source>
</evidence>
<name>A0A927HH11_9RHOB</name>
<sequence length="493" mass="56447">MLRATTHLAYFSVAILFLCAVPQGFLGNAQGAQGTILVIGFLGAWRYSWAAINFTRALWFKRLVYPRWRKRRDERFAQSRAKHHCYFMVTTYMVDPDITLPVYRSIFKAAMAARDGATIVASVVDGMDDRLIKGIYRAMDVDPNHVELVIDRIKSDGKRDAMQKALRILASFSPTHNDIMVFVDGDTIVPEDIWARSAPVFTDPRTGALTTDEAAIIGPEGLFKDWFRLRFNQRQVMMCSMGLSNRVLTLTGRMSVFRADLSTDPTFVRAVGQDYLDHWRLGRVNFLTGDDKSTWYWLLTHGYETAYLPDVQSASYEGQPRDTFFDSAKTLMVRWFGNMMRTNGRAIRLGPKDIGFFTWWSILDQRVSCWTTLVGPISVIITAIVATPIVIPLYLAWVMMTRYIFCVYIALFNREWFPITHPFVLYFGQITGAMIKTFVLFRLDRQKWTRQGGGGGAKVVAFYDRLKMMESTAHHALAYAWLTIAIMFLNTLE</sequence>
<dbReference type="InterPro" id="IPR029044">
    <property type="entry name" value="Nucleotide-diphossugar_trans"/>
</dbReference>
<dbReference type="Proteomes" id="UP000635142">
    <property type="component" value="Unassembled WGS sequence"/>
</dbReference>
<dbReference type="GO" id="GO:0030213">
    <property type="term" value="P:hyaluronan biosynthetic process"/>
    <property type="evidence" value="ECO:0007669"/>
    <property type="project" value="TreeGrafter"/>
</dbReference>
<dbReference type="SUPFAM" id="SSF53448">
    <property type="entry name" value="Nucleotide-diphospho-sugar transferases"/>
    <property type="match status" value="1"/>
</dbReference>
<accession>A0A927HH11</accession>
<dbReference type="AlphaFoldDB" id="A0A927HH11"/>
<dbReference type="GO" id="GO:0085029">
    <property type="term" value="P:extracellular matrix assembly"/>
    <property type="evidence" value="ECO:0007669"/>
    <property type="project" value="TreeGrafter"/>
</dbReference>
<dbReference type="PANTHER" id="PTHR22913">
    <property type="entry name" value="HYALURONAN SYNTHASE"/>
    <property type="match status" value="1"/>
</dbReference>
<evidence type="ECO:0000313" key="7">
    <source>
        <dbReference type="EMBL" id="MBD3666053.1"/>
    </source>
</evidence>
<feature type="transmembrane region" description="Helical" evidence="6">
    <location>
        <begin position="423"/>
        <end position="441"/>
    </location>
</feature>
<proteinExistence type="predicted"/>
<dbReference type="Gene3D" id="3.90.550.10">
    <property type="entry name" value="Spore Coat Polysaccharide Biosynthesis Protein SpsA, Chain A"/>
    <property type="match status" value="1"/>
</dbReference>
<dbReference type="GO" id="GO:0005886">
    <property type="term" value="C:plasma membrane"/>
    <property type="evidence" value="ECO:0007669"/>
    <property type="project" value="UniProtKB-SubCell"/>
</dbReference>
<organism evidence="7 8">
    <name type="scientific">Sulfitobacter aestuariivivens</name>
    <dbReference type="NCBI Taxonomy" id="2766981"/>
    <lineage>
        <taxon>Bacteria</taxon>
        <taxon>Pseudomonadati</taxon>
        <taxon>Pseudomonadota</taxon>
        <taxon>Alphaproteobacteria</taxon>
        <taxon>Rhodobacterales</taxon>
        <taxon>Roseobacteraceae</taxon>
        <taxon>Sulfitobacter</taxon>
    </lineage>
</organism>
<feature type="transmembrane region" description="Helical" evidence="6">
    <location>
        <begin position="473"/>
        <end position="492"/>
    </location>
</feature>
<evidence type="ECO:0000256" key="6">
    <source>
        <dbReference type="SAM" id="Phobius"/>
    </source>
</evidence>
<evidence type="ECO:0000256" key="4">
    <source>
        <dbReference type="ARBA" id="ARBA00022679"/>
    </source>
</evidence>
<dbReference type="GO" id="GO:0050501">
    <property type="term" value="F:hyaluronan synthase activity"/>
    <property type="evidence" value="ECO:0007669"/>
    <property type="project" value="TreeGrafter"/>
</dbReference>
<protein>
    <submittedName>
        <fullName evidence="7">Glycosyltransferase</fullName>
    </submittedName>
</protein>
<comment type="subcellular location">
    <subcellularLocation>
        <location evidence="1">Cell membrane</location>
    </subcellularLocation>
</comment>
<dbReference type="PANTHER" id="PTHR22913:SF12">
    <property type="entry name" value="MANNURONAN SYNTHASE"/>
    <property type="match status" value="1"/>
</dbReference>